<sequence length="531" mass="58332">MFSCVSIHRVARFTFPSLLKDIAAKLDLNNGEKVHVRILELGLQFDRHIASSLINMYVRCGSFDYATKVFDQLPQRDVAVWNTMLSGYFHHSRPCDGLVLLARMQLLGFKPDAHSLGILLGACSGFFLDIRRGKEVHAYAFRNAFDGEQILETTLIDVYSKLGGIKEAYRVFNHAVEKNVLMWNAIIGGFCYNGLSEISLELFVLMINKGCEIQAATFTSVLMACSIGKVADFGQGVHCCVIKKGHEFDPYVRTSLLTMLMDFGRKIHGELVKRPELMNMIVQSSLLTMYMKNGDIETADAFFNSNEVEDIVVWGTMISGFCQNKKFDSALGLFHQLMAKGLKPDSTVIASVVSASSSLGCLKLGFQLHGHAIKSGAAADVFVGSGLIDFYAKFNAPDSSECVLRNMPFRNLVVYNSMISAYGRNGLVDESIRVLGEISQQGLSPDSISITSALASASSAASLSKGKMIHGYQVRKGVLSDALVENALLDMYMKCGCLGYGQRIFNSMTFKNLVARNNDDCGGMDLTDPLP</sequence>
<comment type="caution">
    <text evidence="3">The sequence shown here is derived from an EMBL/GenBank/DDBJ whole genome shotgun (WGS) entry which is preliminary data.</text>
</comment>
<reference evidence="3" key="1">
    <citation type="submission" date="2021-03" db="EMBL/GenBank/DDBJ databases">
        <authorList>
            <person name="Li Z."/>
            <person name="Yang C."/>
        </authorList>
    </citation>
    <scope>NUCLEOTIDE SEQUENCE</scope>
    <source>
        <strain evidence="3">Dzin_1.0</strain>
        <tissue evidence="3">Leaf</tissue>
    </source>
</reference>
<evidence type="ECO:0008006" key="5">
    <source>
        <dbReference type="Google" id="ProtNLM"/>
    </source>
</evidence>
<feature type="repeat" description="PPR" evidence="2">
    <location>
        <begin position="310"/>
        <end position="344"/>
    </location>
</feature>
<dbReference type="Gene3D" id="1.25.40.10">
    <property type="entry name" value="Tetratricopeptide repeat domain"/>
    <property type="match status" value="4"/>
</dbReference>
<protein>
    <recommendedName>
        <fullName evidence="5">Pentatricopeptide repeat-containing protein</fullName>
    </recommendedName>
</protein>
<dbReference type="Pfam" id="PF01535">
    <property type="entry name" value="PPR"/>
    <property type="match status" value="4"/>
</dbReference>
<dbReference type="InterPro" id="IPR011990">
    <property type="entry name" value="TPR-like_helical_dom_sf"/>
</dbReference>
<organism evidence="3 4">
    <name type="scientific">Dioscorea zingiberensis</name>
    <dbReference type="NCBI Taxonomy" id="325984"/>
    <lineage>
        <taxon>Eukaryota</taxon>
        <taxon>Viridiplantae</taxon>
        <taxon>Streptophyta</taxon>
        <taxon>Embryophyta</taxon>
        <taxon>Tracheophyta</taxon>
        <taxon>Spermatophyta</taxon>
        <taxon>Magnoliopsida</taxon>
        <taxon>Liliopsida</taxon>
        <taxon>Dioscoreales</taxon>
        <taxon>Dioscoreaceae</taxon>
        <taxon>Dioscorea</taxon>
    </lineage>
</organism>
<reference evidence="3" key="2">
    <citation type="journal article" date="2022" name="Hortic Res">
        <title>The genome of Dioscorea zingiberensis sheds light on the biosynthesis, origin and evolution of the medicinally important diosgenin saponins.</title>
        <authorList>
            <person name="Li Y."/>
            <person name="Tan C."/>
            <person name="Li Z."/>
            <person name="Guo J."/>
            <person name="Li S."/>
            <person name="Chen X."/>
            <person name="Wang C."/>
            <person name="Dai X."/>
            <person name="Yang H."/>
            <person name="Song W."/>
            <person name="Hou L."/>
            <person name="Xu J."/>
            <person name="Tong Z."/>
            <person name="Xu A."/>
            <person name="Yuan X."/>
            <person name="Wang W."/>
            <person name="Yang Q."/>
            <person name="Chen L."/>
            <person name="Sun Z."/>
            <person name="Wang K."/>
            <person name="Pan B."/>
            <person name="Chen J."/>
            <person name="Bao Y."/>
            <person name="Liu F."/>
            <person name="Qi X."/>
            <person name="Gang D.R."/>
            <person name="Wen J."/>
            <person name="Li J."/>
        </authorList>
    </citation>
    <scope>NUCLEOTIDE SEQUENCE</scope>
    <source>
        <strain evidence="3">Dzin_1.0</strain>
    </source>
</reference>
<dbReference type="PANTHER" id="PTHR47926">
    <property type="entry name" value="PENTATRICOPEPTIDE REPEAT-CONTAINING PROTEIN"/>
    <property type="match status" value="1"/>
</dbReference>
<keyword evidence="1" id="KW-0677">Repeat</keyword>
<dbReference type="AlphaFoldDB" id="A0A9D5D632"/>
<dbReference type="InterPro" id="IPR002885">
    <property type="entry name" value="PPR_rpt"/>
</dbReference>
<dbReference type="PROSITE" id="PS51375">
    <property type="entry name" value="PPR"/>
    <property type="match status" value="4"/>
</dbReference>
<feature type="repeat" description="PPR" evidence="2">
    <location>
        <begin position="411"/>
        <end position="445"/>
    </location>
</feature>
<feature type="repeat" description="PPR" evidence="2">
    <location>
        <begin position="77"/>
        <end position="111"/>
    </location>
</feature>
<dbReference type="PANTHER" id="PTHR47926:SF347">
    <property type="entry name" value="PENTATRICOPEPTIDE REPEAT-CONTAINING PROTEIN"/>
    <property type="match status" value="1"/>
</dbReference>
<dbReference type="OrthoDB" id="1887476at2759"/>
<dbReference type="GO" id="GO:0009451">
    <property type="term" value="P:RNA modification"/>
    <property type="evidence" value="ECO:0007669"/>
    <property type="project" value="InterPro"/>
</dbReference>
<dbReference type="InterPro" id="IPR046960">
    <property type="entry name" value="PPR_At4g14850-like_plant"/>
</dbReference>
<dbReference type="Proteomes" id="UP001085076">
    <property type="component" value="Miscellaneous, Linkage group lg01"/>
</dbReference>
<evidence type="ECO:0000313" key="3">
    <source>
        <dbReference type="EMBL" id="KAJ0985409.1"/>
    </source>
</evidence>
<dbReference type="EMBL" id="JAGGNH010000001">
    <property type="protein sequence ID" value="KAJ0985409.1"/>
    <property type="molecule type" value="Genomic_DNA"/>
</dbReference>
<name>A0A9D5D632_9LILI</name>
<accession>A0A9D5D632</accession>
<dbReference type="Pfam" id="PF13041">
    <property type="entry name" value="PPR_2"/>
    <property type="match status" value="2"/>
</dbReference>
<proteinExistence type="predicted"/>
<evidence type="ECO:0000313" key="4">
    <source>
        <dbReference type="Proteomes" id="UP001085076"/>
    </source>
</evidence>
<dbReference type="NCBIfam" id="TIGR00756">
    <property type="entry name" value="PPR"/>
    <property type="match status" value="4"/>
</dbReference>
<evidence type="ECO:0000256" key="2">
    <source>
        <dbReference type="PROSITE-ProRule" id="PRU00708"/>
    </source>
</evidence>
<dbReference type="GO" id="GO:0003723">
    <property type="term" value="F:RNA binding"/>
    <property type="evidence" value="ECO:0007669"/>
    <property type="project" value="InterPro"/>
</dbReference>
<gene>
    <name evidence="3" type="ORF">J5N97_003765</name>
</gene>
<dbReference type="FunFam" id="1.25.40.10:FF:000343">
    <property type="entry name" value="Pentatricopeptide repeat-containing protein At3g58590"/>
    <property type="match status" value="1"/>
</dbReference>
<evidence type="ECO:0000256" key="1">
    <source>
        <dbReference type="ARBA" id="ARBA00022737"/>
    </source>
</evidence>
<keyword evidence="4" id="KW-1185">Reference proteome</keyword>
<feature type="repeat" description="PPR" evidence="2">
    <location>
        <begin position="179"/>
        <end position="213"/>
    </location>
</feature>